<evidence type="ECO:0000256" key="1">
    <source>
        <dbReference type="SAM" id="Coils"/>
    </source>
</evidence>
<dbReference type="RefSeq" id="WP_345339933.1">
    <property type="nucleotide sequence ID" value="NZ_BAABLI010000012.1"/>
</dbReference>
<organism evidence="3 4">
    <name type="scientific">Corallincola platygyrae</name>
    <dbReference type="NCBI Taxonomy" id="1193278"/>
    <lineage>
        <taxon>Bacteria</taxon>
        <taxon>Pseudomonadati</taxon>
        <taxon>Pseudomonadota</taxon>
        <taxon>Gammaproteobacteria</taxon>
        <taxon>Alteromonadales</taxon>
        <taxon>Psychromonadaceae</taxon>
        <taxon>Corallincola</taxon>
    </lineage>
</organism>
<protein>
    <submittedName>
        <fullName evidence="3">Uncharacterized protein</fullName>
    </submittedName>
</protein>
<keyword evidence="2" id="KW-0472">Membrane</keyword>
<feature type="transmembrane region" description="Helical" evidence="2">
    <location>
        <begin position="195"/>
        <end position="212"/>
    </location>
</feature>
<name>A0ABW4XNH6_9GAMM</name>
<sequence>MDNENLTPGQKGSFTRLRNQIKEEANTLLGELRQNKHEISELHKYLLEDDDEGKCLKSQLQDSKNEISDIVERTDSLLTEIIVTHERIHEASNGLLPEIESSKFEIEEILEETSASRKKFKESYVRLYGDQDSEEGLESKLESLFEKYEDDLETHQSRSEELLAQIEGALSGATNVELAKAFQDQKNSYRWPKNIWTFVFVACIAIMVYLANDLNGSGEDKLNYTVEFLKRLPLFGPLIWLALFSSKQQSQSKRLQEEYAHKETIAKTYVGHKRQIEKLNDSEAKEELTTKLAASTIEAIDFNPSSTLEKHNHKEDLPASELAKLLKSALDKIGTK</sequence>
<feature type="transmembrane region" description="Helical" evidence="2">
    <location>
        <begin position="224"/>
        <end position="244"/>
    </location>
</feature>
<comment type="caution">
    <text evidence="3">The sequence shown here is derived from an EMBL/GenBank/DDBJ whole genome shotgun (WGS) entry which is preliminary data.</text>
</comment>
<dbReference type="Proteomes" id="UP001597380">
    <property type="component" value="Unassembled WGS sequence"/>
</dbReference>
<keyword evidence="1" id="KW-0175">Coiled coil</keyword>
<feature type="coiled-coil region" evidence="1">
    <location>
        <begin position="138"/>
        <end position="165"/>
    </location>
</feature>
<evidence type="ECO:0000313" key="3">
    <source>
        <dbReference type="EMBL" id="MFD2097140.1"/>
    </source>
</evidence>
<keyword evidence="2" id="KW-1133">Transmembrane helix</keyword>
<evidence type="ECO:0000313" key="4">
    <source>
        <dbReference type="Proteomes" id="UP001597380"/>
    </source>
</evidence>
<keyword evidence="4" id="KW-1185">Reference proteome</keyword>
<reference evidence="4" key="1">
    <citation type="journal article" date="2019" name="Int. J. Syst. Evol. Microbiol.">
        <title>The Global Catalogue of Microorganisms (GCM) 10K type strain sequencing project: providing services to taxonomists for standard genome sequencing and annotation.</title>
        <authorList>
            <consortium name="The Broad Institute Genomics Platform"/>
            <consortium name="The Broad Institute Genome Sequencing Center for Infectious Disease"/>
            <person name="Wu L."/>
            <person name="Ma J."/>
        </authorList>
    </citation>
    <scope>NUCLEOTIDE SEQUENCE [LARGE SCALE GENOMIC DNA]</scope>
    <source>
        <strain evidence="4">CGMCC 1.10992</strain>
    </source>
</reference>
<accession>A0ABW4XNH6</accession>
<keyword evidence="2" id="KW-0812">Transmembrane</keyword>
<evidence type="ECO:0000256" key="2">
    <source>
        <dbReference type="SAM" id="Phobius"/>
    </source>
</evidence>
<gene>
    <name evidence="3" type="ORF">ACFSJ3_14185</name>
</gene>
<dbReference type="EMBL" id="JBHUHT010000016">
    <property type="protein sequence ID" value="MFD2097140.1"/>
    <property type="molecule type" value="Genomic_DNA"/>
</dbReference>
<proteinExistence type="predicted"/>